<dbReference type="GO" id="GO:0046872">
    <property type="term" value="F:metal ion binding"/>
    <property type="evidence" value="ECO:0007669"/>
    <property type="project" value="UniProtKB-KW"/>
</dbReference>
<protein>
    <submittedName>
        <fullName evidence="6">Pirin domain protein</fullName>
    </submittedName>
</protein>
<feature type="domain" description="Quercetin 2,3-dioxygenase C-terminal cupin" evidence="5">
    <location>
        <begin position="146"/>
        <end position="233"/>
    </location>
</feature>
<evidence type="ECO:0000259" key="5">
    <source>
        <dbReference type="Pfam" id="PF17954"/>
    </source>
</evidence>
<dbReference type="InterPro" id="IPR012093">
    <property type="entry name" value="Pirin"/>
</dbReference>
<dbReference type="PANTHER" id="PTHR43212:SF3">
    <property type="entry name" value="QUERCETIN 2,3-DIOXYGENASE"/>
    <property type="match status" value="1"/>
</dbReference>
<keyword evidence="2" id="KW-0479">Metal-binding</keyword>
<proteinExistence type="inferred from homology"/>
<dbReference type="CDD" id="cd02910">
    <property type="entry name" value="cupin_Yhhw_N"/>
    <property type="match status" value="1"/>
</dbReference>
<keyword evidence="2" id="KW-0408">Iron</keyword>
<dbReference type="InterPro" id="IPR011051">
    <property type="entry name" value="RmlC_Cupin_sf"/>
</dbReference>
<organism evidence="6 7">
    <name type="scientific">Anaeromyxobacter dehalogenans (strain ATCC BAA-258 / DSM 21875 / 2CP-1)</name>
    <dbReference type="NCBI Taxonomy" id="455488"/>
    <lineage>
        <taxon>Bacteria</taxon>
        <taxon>Pseudomonadati</taxon>
        <taxon>Myxococcota</taxon>
        <taxon>Myxococcia</taxon>
        <taxon>Myxococcales</taxon>
        <taxon>Cystobacterineae</taxon>
        <taxon>Anaeromyxobacteraceae</taxon>
        <taxon>Anaeromyxobacter</taxon>
    </lineage>
</organism>
<dbReference type="EMBL" id="CP001359">
    <property type="protein sequence ID" value="ACL63788.1"/>
    <property type="molecule type" value="Genomic_DNA"/>
</dbReference>
<reference evidence="6" key="1">
    <citation type="submission" date="2009-01" db="EMBL/GenBank/DDBJ databases">
        <title>Complete sequence of Anaeromyxobacter dehalogenans 2CP-1.</title>
        <authorList>
            <consortium name="US DOE Joint Genome Institute"/>
            <person name="Lucas S."/>
            <person name="Copeland A."/>
            <person name="Lapidus A."/>
            <person name="Glavina del Rio T."/>
            <person name="Dalin E."/>
            <person name="Tice H."/>
            <person name="Bruce D."/>
            <person name="Goodwin L."/>
            <person name="Pitluck S."/>
            <person name="Saunders E."/>
            <person name="Brettin T."/>
            <person name="Detter J.C."/>
            <person name="Han C."/>
            <person name="Larimer F."/>
            <person name="Land M."/>
            <person name="Hauser L."/>
            <person name="Kyrpides N."/>
            <person name="Ovchinnikova G."/>
            <person name="Beliaev A.S."/>
            <person name="Richardson P."/>
        </authorList>
    </citation>
    <scope>NUCLEOTIDE SEQUENCE</scope>
    <source>
        <strain evidence="6">2CP-1</strain>
    </source>
</reference>
<feature type="binding site" evidence="2">
    <location>
        <position position="59"/>
    </location>
    <ligand>
        <name>Fe cation</name>
        <dbReference type="ChEBI" id="CHEBI:24875"/>
    </ligand>
</feature>
<dbReference type="SUPFAM" id="SSF51182">
    <property type="entry name" value="RmlC-like cupins"/>
    <property type="match status" value="1"/>
</dbReference>
<dbReference type="InterPro" id="IPR003829">
    <property type="entry name" value="Pirin_N_dom"/>
</dbReference>
<feature type="binding site" evidence="2">
    <location>
        <position position="57"/>
    </location>
    <ligand>
        <name>Fe cation</name>
        <dbReference type="ChEBI" id="CHEBI:24875"/>
    </ligand>
</feature>
<comment type="cofactor">
    <cofactor evidence="2">
        <name>Fe cation</name>
        <dbReference type="ChEBI" id="CHEBI:24875"/>
    </cofactor>
    <text evidence="2">Binds 1 Fe cation per subunit.</text>
</comment>
<evidence type="ECO:0000313" key="7">
    <source>
        <dbReference type="Proteomes" id="UP000007089"/>
    </source>
</evidence>
<feature type="domain" description="Pirin N-terminal" evidence="4">
    <location>
        <begin position="5"/>
        <end position="119"/>
    </location>
</feature>
<evidence type="ECO:0000256" key="2">
    <source>
        <dbReference type="PIRSR" id="PIRSR006232-1"/>
    </source>
</evidence>
<evidence type="ECO:0000259" key="4">
    <source>
        <dbReference type="Pfam" id="PF02678"/>
    </source>
</evidence>
<dbReference type="CDD" id="cd20311">
    <property type="entry name" value="cupin_Yhhw_C"/>
    <property type="match status" value="1"/>
</dbReference>
<evidence type="ECO:0000313" key="6">
    <source>
        <dbReference type="EMBL" id="ACL63788.1"/>
    </source>
</evidence>
<feature type="binding site" evidence="2">
    <location>
        <position position="103"/>
    </location>
    <ligand>
        <name>Fe cation</name>
        <dbReference type="ChEBI" id="CHEBI:24875"/>
    </ligand>
</feature>
<dbReference type="Pfam" id="PF17954">
    <property type="entry name" value="Pirin_C_2"/>
    <property type="match status" value="1"/>
</dbReference>
<dbReference type="Pfam" id="PF02678">
    <property type="entry name" value="Pirin"/>
    <property type="match status" value="1"/>
</dbReference>
<feature type="binding site" evidence="2">
    <location>
        <position position="101"/>
    </location>
    <ligand>
        <name>Fe cation</name>
        <dbReference type="ChEBI" id="CHEBI:24875"/>
    </ligand>
</feature>
<dbReference type="HOGENOM" id="CLU_064194_2_2_7"/>
<dbReference type="PANTHER" id="PTHR43212">
    <property type="entry name" value="QUERCETIN 2,3-DIOXYGENASE"/>
    <property type="match status" value="1"/>
</dbReference>
<evidence type="ECO:0000256" key="3">
    <source>
        <dbReference type="RuleBase" id="RU003457"/>
    </source>
</evidence>
<dbReference type="AlphaFoldDB" id="B8JAX7"/>
<dbReference type="InterPro" id="IPR041602">
    <property type="entry name" value="Quercetinase_C"/>
</dbReference>
<dbReference type="Proteomes" id="UP000007089">
    <property type="component" value="Chromosome"/>
</dbReference>
<dbReference type="Gene3D" id="2.60.120.10">
    <property type="entry name" value="Jelly Rolls"/>
    <property type="match status" value="2"/>
</dbReference>
<dbReference type="PIRSF" id="PIRSF006232">
    <property type="entry name" value="Pirin"/>
    <property type="match status" value="1"/>
</dbReference>
<keyword evidence="7" id="KW-1185">Reference proteome</keyword>
<accession>B8JAX7</accession>
<name>B8JAX7_ANAD2</name>
<comment type="similarity">
    <text evidence="1 3">Belongs to the pirin family.</text>
</comment>
<dbReference type="InterPro" id="IPR014710">
    <property type="entry name" value="RmlC-like_jellyroll"/>
</dbReference>
<sequence length="234" mass="25290">MITVRKSEARGHVDHGWLDTRHTFSFADYHDEAHMGFRALRVVNEDRVKPGEGFGTHGHRDMEILTYVLGGTLAHRDSTGGGGRLRPGEVQRMSAGTGVMHSEFNGSDREEVHFLQIWILPDRQGVKPSYEQREVPEAERRGRLRLIAAPDGAEGATTLHADARVYATLLAVGERAALPLAAGRHAWVQVARGEATVNGERLRAGDGAALSGEAEVALAGAGEGTAELLVFDLS</sequence>
<gene>
    <name evidence="6" type="ordered locus">A2cp1_0431</name>
</gene>
<evidence type="ECO:0000256" key="1">
    <source>
        <dbReference type="ARBA" id="ARBA00008416"/>
    </source>
</evidence>
<dbReference type="RefSeq" id="WP_012631841.1">
    <property type="nucleotide sequence ID" value="NC_011891.1"/>
</dbReference>
<dbReference type="KEGG" id="acp:A2cp1_0431"/>